<dbReference type="Pfam" id="PF01467">
    <property type="entry name" value="CTP_transf_like"/>
    <property type="match status" value="1"/>
</dbReference>
<dbReference type="HAMAP" id="MF_00244">
    <property type="entry name" value="NaMN_adenylyltr"/>
    <property type="match status" value="1"/>
</dbReference>
<dbReference type="InterPro" id="IPR004821">
    <property type="entry name" value="Cyt_trans-like"/>
</dbReference>
<comment type="pathway">
    <text evidence="2 11">Cofactor biosynthesis; NAD(+) biosynthesis; deamido-NAD(+) from nicotinate D-ribonucleotide: step 1/1.</text>
</comment>
<evidence type="ECO:0000256" key="2">
    <source>
        <dbReference type="ARBA" id="ARBA00005019"/>
    </source>
</evidence>
<dbReference type="InterPro" id="IPR014729">
    <property type="entry name" value="Rossmann-like_a/b/a_fold"/>
</dbReference>
<dbReference type="InterPro" id="IPR005248">
    <property type="entry name" value="NadD/NMNAT"/>
</dbReference>
<keyword evidence="4 11" id="KW-0662">Pyridine nucleotide biosynthesis</keyword>
<comment type="similarity">
    <text evidence="3 11">Belongs to the NadD family.</text>
</comment>
<name>A0A6B2KU35_9NEIS</name>
<dbReference type="GO" id="GO:0004515">
    <property type="term" value="F:nicotinate-nucleotide adenylyltransferase activity"/>
    <property type="evidence" value="ECO:0007669"/>
    <property type="project" value="UniProtKB-UniRule"/>
</dbReference>
<comment type="catalytic activity">
    <reaction evidence="10 11">
        <text>nicotinate beta-D-ribonucleotide + ATP + H(+) = deamido-NAD(+) + diphosphate</text>
        <dbReference type="Rhea" id="RHEA:22860"/>
        <dbReference type="ChEBI" id="CHEBI:15378"/>
        <dbReference type="ChEBI" id="CHEBI:30616"/>
        <dbReference type="ChEBI" id="CHEBI:33019"/>
        <dbReference type="ChEBI" id="CHEBI:57502"/>
        <dbReference type="ChEBI" id="CHEBI:58437"/>
        <dbReference type="EC" id="2.7.7.18"/>
    </reaction>
</comment>
<evidence type="ECO:0000256" key="5">
    <source>
        <dbReference type="ARBA" id="ARBA00022679"/>
    </source>
</evidence>
<feature type="domain" description="Cytidyltransferase-like" evidence="12">
    <location>
        <begin position="6"/>
        <end position="185"/>
    </location>
</feature>
<dbReference type="PANTHER" id="PTHR39321:SF3">
    <property type="entry name" value="PHOSPHOPANTETHEINE ADENYLYLTRANSFERASE"/>
    <property type="match status" value="1"/>
</dbReference>
<evidence type="ECO:0000256" key="7">
    <source>
        <dbReference type="ARBA" id="ARBA00022741"/>
    </source>
</evidence>
<accession>A0A6B2KU35</accession>
<keyword evidence="9 11" id="KW-0520">NAD</keyword>
<keyword evidence="8 11" id="KW-0067">ATP-binding</keyword>
<dbReference type="EC" id="2.7.7.18" evidence="11"/>
<evidence type="ECO:0000256" key="8">
    <source>
        <dbReference type="ARBA" id="ARBA00022840"/>
    </source>
</evidence>
<dbReference type="AlphaFoldDB" id="A0A6B2KU35"/>
<evidence type="ECO:0000313" key="13">
    <source>
        <dbReference type="EMBL" id="NDV13651.1"/>
    </source>
</evidence>
<evidence type="ECO:0000256" key="3">
    <source>
        <dbReference type="ARBA" id="ARBA00009014"/>
    </source>
</evidence>
<dbReference type="GO" id="GO:0005524">
    <property type="term" value="F:ATP binding"/>
    <property type="evidence" value="ECO:0007669"/>
    <property type="project" value="UniProtKB-KW"/>
</dbReference>
<evidence type="ECO:0000256" key="9">
    <source>
        <dbReference type="ARBA" id="ARBA00023027"/>
    </source>
</evidence>
<organism evidence="13 14">
    <name type="scientific">Crenobacter caeni</name>
    <dbReference type="NCBI Taxonomy" id="2705474"/>
    <lineage>
        <taxon>Bacteria</taxon>
        <taxon>Pseudomonadati</taxon>
        <taxon>Pseudomonadota</taxon>
        <taxon>Betaproteobacteria</taxon>
        <taxon>Neisseriales</taxon>
        <taxon>Neisseriaceae</taxon>
        <taxon>Crenobacter</taxon>
    </lineage>
</organism>
<evidence type="ECO:0000256" key="6">
    <source>
        <dbReference type="ARBA" id="ARBA00022695"/>
    </source>
</evidence>
<dbReference type="GO" id="GO:0009435">
    <property type="term" value="P:NAD+ biosynthetic process"/>
    <property type="evidence" value="ECO:0007669"/>
    <property type="project" value="UniProtKB-UniRule"/>
</dbReference>
<dbReference type="EMBL" id="JAAGAA010000011">
    <property type="protein sequence ID" value="NDV13651.1"/>
    <property type="molecule type" value="Genomic_DNA"/>
</dbReference>
<evidence type="ECO:0000256" key="11">
    <source>
        <dbReference type="HAMAP-Rule" id="MF_00244"/>
    </source>
</evidence>
<protein>
    <recommendedName>
        <fullName evidence="11">Probable nicotinate-nucleotide adenylyltransferase</fullName>
        <ecNumber evidence="11">2.7.7.18</ecNumber>
    </recommendedName>
    <alternativeName>
        <fullName evidence="11">Deamido-NAD(+) diphosphorylase</fullName>
    </alternativeName>
    <alternativeName>
        <fullName evidence="11">Deamido-NAD(+) pyrophosphorylase</fullName>
    </alternativeName>
    <alternativeName>
        <fullName evidence="11">Nicotinate mononucleotide adenylyltransferase</fullName>
        <shortName evidence="11">NaMN adenylyltransferase</shortName>
    </alternativeName>
</protein>
<dbReference type="NCBIfam" id="TIGR00125">
    <property type="entry name" value="cyt_tran_rel"/>
    <property type="match status" value="1"/>
</dbReference>
<gene>
    <name evidence="11 13" type="primary">nadD</name>
    <name evidence="13" type="ORF">GZH52_12760</name>
</gene>
<dbReference type="Proteomes" id="UP000482578">
    <property type="component" value="Unassembled WGS sequence"/>
</dbReference>
<evidence type="ECO:0000256" key="1">
    <source>
        <dbReference type="ARBA" id="ARBA00002324"/>
    </source>
</evidence>
<proteinExistence type="inferred from homology"/>
<comment type="caution">
    <text evidence="13">The sequence shown here is derived from an EMBL/GenBank/DDBJ whole genome shotgun (WGS) entry which is preliminary data.</text>
</comment>
<dbReference type="CDD" id="cd02165">
    <property type="entry name" value="NMNAT"/>
    <property type="match status" value="1"/>
</dbReference>
<keyword evidence="7 11" id="KW-0547">Nucleotide-binding</keyword>
<evidence type="ECO:0000259" key="12">
    <source>
        <dbReference type="Pfam" id="PF01467"/>
    </source>
</evidence>
<dbReference type="SUPFAM" id="SSF52374">
    <property type="entry name" value="Nucleotidylyl transferase"/>
    <property type="match status" value="1"/>
</dbReference>
<keyword evidence="14" id="KW-1185">Reference proteome</keyword>
<dbReference type="UniPathway" id="UPA00253">
    <property type="reaction ID" value="UER00332"/>
</dbReference>
<keyword evidence="5 11" id="KW-0808">Transferase</keyword>
<sequence length="213" mass="23460">MKRVGVYGGTFDPFHNAHLRLARALRDELALDEVRLIPAGRPYHRDSGPHADAGQRLAMVRLGIAGETGLTADAREVVSARNAYTVETLEALRAELGQNTELWCLIGSDSLEHLDRWHRWRELFALANLAVAIRPGFDAARLAPAVRAEWDARQVSDFSNRTPCGTIRALALTPVALSATEIRRRLAAGDDVADCVPEAVAEHIRRLGLYRPA</sequence>
<keyword evidence="6 11" id="KW-0548">Nucleotidyltransferase</keyword>
<dbReference type="PANTHER" id="PTHR39321">
    <property type="entry name" value="NICOTINATE-NUCLEOTIDE ADENYLYLTRANSFERASE-RELATED"/>
    <property type="match status" value="1"/>
</dbReference>
<evidence type="ECO:0000256" key="4">
    <source>
        <dbReference type="ARBA" id="ARBA00022642"/>
    </source>
</evidence>
<evidence type="ECO:0000256" key="10">
    <source>
        <dbReference type="ARBA" id="ARBA00048721"/>
    </source>
</evidence>
<comment type="function">
    <text evidence="1 11">Catalyzes the reversible adenylation of nicotinate mononucleotide (NaMN) to nicotinic acid adenine dinucleotide (NaAD).</text>
</comment>
<dbReference type="NCBIfam" id="NF000839">
    <property type="entry name" value="PRK00071.1-1"/>
    <property type="match status" value="1"/>
</dbReference>
<evidence type="ECO:0000313" key="14">
    <source>
        <dbReference type="Proteomes" id="UP000482578"/>
    </source>
</evidence>
<dbReference type="Gene3D" id="3.40.50.620">
    <property type="entry name" value="HUPs"/>
    <property type="match status" value="1"/>
</dbReference>
<dbReference type="NCBIfam" id="TIGR00482">
    <property type="entry name" value="nicotinate (nicotinamide) nucleotide adenylyltransferase"/>
    <property type="match status" value="1"/>
</dbReference>
<dbReference type="RefSeq" id="WP_163316836.1">
    <property type="nucleotide sequence ID" value="NZ_JAAGAA010000011.1"/>
</dbReference>
<reference evidence="13 14" key="1">
    <citation type="submission" date="2020-02" db="EMBL/GenBank/DDBJ databases">
        <authorList>
            <person name="Yang Z."/>
        </authorList>
    </citation>
    <scope>NUCLEOTIDE SEQUENCE [LARGE SCALE GENOMIC DNA]</scope>
    <source>
        <strain evidence="13 14">HX-7-9</strain>
    </source>
</reference>